<dbReference type="Proteomes" id="UP001548832">
    <property type="component" value="Unassembled WGS sequence"/>
</dbReference>
<proteinExistence type="predicted"/>
<protein>
    <submittedName>
        <fullName evidence="4">SpoIIE family protein phosphatase</fullName>
    </submittedName>
</protein>
<dbReference type="SUPFAM" id="SSF52172">
    <property type="entry name" value="CheY-like"/>
    <property type="match status" value="1"/>
</dbReference>
<accession>A0ABV2D9Q3</accession>
<reference evidence="4 5" key="1">
    <citation type="submission" date="2024-06" db="EMBL/GenBank/DDBJ databases">
        <authorList>
            <person name="Kim D.-U."/>
        </authorList>
    </citation>
    <scope>NUCLEOTIDE SEQUENCE [LARGE SCALE GENOMIC DNA]</scope>
    <source>
        <strain evidence="4 5">KACC15460</strain>
    </source>
</reference>
<dbReference type="InterPro" id="IPR052016">
    <property type="entry name" value="Bact_Sigma-Reg"/>
</dbReference>
<dbReference type="InterPro" id="IPR001789">
    <property type="entry name" value="Sig_transdc_resp-reg_receiver"/>
</dbReference>
<keyword evidence="5" id="KW-1185">Reference proteome</keyword>
<gene>
    <name evidence="4" type="ORF">ABVQ20_07210</name>
</gene>
<dbReference type="RefSeq" id="WP_354458853.1">
    <property type="nucleotide sequence ID" value="NZ_JBEWSZ010000001.1"/>
</dbReference>
<dbReference type="InterPro" id="IPR036457">
    <property type="entry name" value="PPM-type-like_dom_sf"/>
</dbReference>
<sequence length="388" mass="41940">MNLSAARVLVVDDNLDNRDVLARRLRRLEITEVIQAEDGLEAMGCLRSGSFDLVLLDVMMPRMNGVEVLEAMKAEGHLEDTPVVMISAASELDTVVRCIELGAEDYLPKPFNPALLAARVKAVIEKKFLRAENKRQLERLERELAEAWVHQQSMLPTEFPVDLAVIDIHALIHPALEVGGDLYDVFEVKPGLICIAIGDVAGKGTAAALFMARTRSLLRAGTLQFQAISGRTPLPSDIASLVNEELCKNNSYSKFVTLFLGFLDLESGRLTFCNAGHVYPILAGSEGVKEIISTPDPALGVLDGLSFSDHALTIAVGDTFILTSDGLSDTLNGTLENFGTERILSEIDKVAGKATAVVVDAVVSAARAFANGAAQFDDITVLAIRRLR</sequence>
<evidence type="ECO:0000256" key="1">
    <source>
        <dbReference type="ARBA" id="ARBA00022801"/>
    </source>
</evidence>
<dbReference type="Pfam" id="PF07228">
    <property type="entry name" value="SpoIIE"/>
    <property type="match status" value="1"/>
</dbReference>
<dbReference type="PROSITE" id="PS50110">
    <property type="entry name" value="RESPONSE_REGULATORY"/>
    <property type="match status" value="1"/>
</dbReference>
<dbReference type="PANTHER" id="PTHR43156">
    <property type="entry name" value="STAGE II SPORULATION PROTEIN E-RELATED"/>
    <property type="match status" value="1"/>
</dbReference>
<name>A0ABV2D9Q3_9HYPH</name>
<dbReference type="SUPFAM" id="SSF81606">
    <property type="entry name" value="PP2C-like"/>
    <property type="match status" value="1"/>
</dbReference>
<keyword evidence="2" id="KW-0597">Phosphoprotein</keyword>
<dbReference type="Gene3D" id="3.40.50.2300">
    <property type="match status" value="1"/>
</dbReference>
<organism evidence="4 5">
    <name type="scientific">Mesorhizobium shangrilense</name>
    <dbReference type="NCBI Taxonomy" id="460060"/>
    <lineage>
        <taxon>Bacteria</taxon>
        <taxon>Pseudomonadati</taxon>
        <taxon>Pseudomonadota</taxon>
        <taxon>Alphaproteobacteria</taxon>
        <taxon>Hyphomicrobiales</taxon>
        <taxon>Phyllobacteriaceae</taxon>
        <taxon>Mesorhizobium</taxon>
    </lineage>
</organism>
<dbReference type="InterPro" id="IPR001932">
    <property type="entry name" value="PPM-type_phosphatase-like_dom"/>
</dbReference>
<dbReference type="SMART" id="SM00331">
    <property type="entry name" value="PP2C_SIG"/>
    <property type="match status" value="1"/>
</dbReference>
<evidence type="ECO:0000259" key="3">
    <source>
        <dbReference type="PROSITE" id="PS50110"/>
    </source>
</evidence>
<evidence type="ECO:0000256" key="2">
    <source>
        <dbReference type="PROSITE-ProRule" id="PRU00169"/>
    </source>
</evidence>
<dbReference type="InterPro" id="IPR011006">
    <property type="entry name" value="CheY-like_superfamily"/>
</dbReference>
<keyword evidence="1" id="KW-0378">Hydrolase</keyword>
<dbReference type="PANTHER" id="PTHR43156:SF2">
    <property type="entry name" value="STAGE II SPORULATION PROTEIN E"/>
    <property type="match status" value="1"/>
</dbReference>
<dbReference type="Gene3D" id="3.60.40.10">
    <property type="entry name" value="PPM-type phosphatase domain"/>
    <property type="match status" value="1"/>
</dbReference>
<dbReference type="Pfam" id="PF00072">
    <property type="entry name" value="Response_reg"/>
    <property type="match status" value="1"/>
</dbReference>
<feature type="domain" description="Response regulatory" evidence="3">
    <location>
        <begin position="7"/>
        <end position="124"/>
    </location>
</feature>
<dbReference type="SMART" id="SM00448">
    <property type="entry name" value="REC"/>
    <property type="match status" value="1"/>
</dbReference>
<comment type="caution">
    <text evidence="4">The sequence shown here is derived from an EMBL/GenBank/DDBJ whole genome shotgun (WGS) entry which is preliminary data.</text>
</comment>
<evidence type="ECO:0000313" key="5">
    <source>
        <dbReference type="Proteomes" id="UP001548832"/>
    </source>
</evidence>
<evidence type="ECO:0000313" key="4">
    <source>
        <dbReference type="EMBL" id="MET2826761.1"/>
    </source>
</evidence>
<dbReference type="EMBL" id="JBEWSZ010000001">
    <property type="protein sequence ID" value="MET2826761.1"/>
    <property type="molecule type" value="Genomic_DNA"/>
</dbReference>
<feature type="modified residue" description="4-aspartylphosphate" evidence="2">
    <location>
        <position position="57"/>
    </location>
</feature>